<dbReference type="OrthoDB" id="2693510at2759"/>
<reference evidence="1 2" key="1">
    <citation type="submission" date="2016-03" db="EMBL/GenBank/DDBJ databases">
        <title>Comparative genomics of the ectomycorrhizal sister species Rhizopogon vinicolor and Rhizopogon vesiculosus (Basidiomycota: Boletales) reveals a divergence of the mating type B locus.</title>
        <authorList>
            <person name="Mujic A.B."/>
            <person name="Kuo A."/>
            <person name="Tritt A."/>
            <person name="Lipzen A."/>
            <person name="Chen C."/>
            <person name="Johnson J."/>
            <person name="Sharma A."/>
            <person name="Barry K."/>
            <person name="Grigoriev I.V."/>
            <person name="Spatafora J.W."/>
        </authorList>
    </citation>
    <scope>NUCLEOTIDE SEQUENCE [LARGE SCALE GENOMIC DNA]</scope>
    <source>
        <strain evidence="1 2">AM-OR11-056</strain>
    </source>
</reference>
<proteinExistence type="predicted"/>
<dbReference type="STRING" id="180088.A0A1J8QV13"/>
<gene>
    <name evidence="1" type="ORF">AZE42_00168</name>
</gene>
<name>A0A1J8QV13_9AGAM</name>
<accession>A0A1J8QV13</accession>
<dbReference type="AlphaFoldDB" id="A0A1J8QV13"/>
<dbReference type="EMBL" id="LVVM01002157">
    <property type="protein sequence ID" value="OJA17233.1"/>
    <property type="molecule type" value="Genomic_DNA"/>
</dbReference>
<keyword evidence="2" id="KW-1185">Reference proteome</keyword>
<evidence type="ECO:0000313" key="1">
    <source>
        <dbReference type="EMBL" id="OJA17233.1"/>
    </source>
</evidence>
<comment type="caution">
    <text evidence="1">The sequence shown here is derived from an EMBL/GenBank/DDBJ whole genome shotgun (WGS) entry which is preliminary data.</text>
</comment>
<organism evidence="1 2">
    <name type="scientific">Rhizopogon vesiculosus</name>
    <dbReference type="NCBI Taxonomy" id="180088"/>
    <lineage>
        <taxon>Eukaryota</taxon>
        <taxon>Fungi</taxon>
        <taxon>Dikarya</taxon>
        <taxon>Basidiomycota</taxon>
        <taxon>Agaricomycotina</taxon>
        <taxon>Agaricomycetes</taxon>
        <taxon>Agaricomycetidae</taxon>
        <taxon>Boletales</taxon>
        <taxon>Suillineae</taxon>
        <taxon>Rhizopogonaceae</taxon>
        <taxon>Rhizopogon</taxon>
    </lineage>
</organism>
<protein>
    <submittedName>
        <fullName evidence="1">Uncharacterized protein</fullName>
    </submittedName>
</protein>
<evidence type="ECO:0000313" key="2">
    <source>
        <dbReference type="Proteomes" id="UP000183567"/>
    </source>
</evidence>
<sequence length="89" mass="9890">MKVFNSIATQIAEVHPHAKVALSVFTCASKMILDQADRDIAVSDLLKKVSDVYAFITEDETLTEIPSMQALYGKIARQTLEDKARKAHL</sequence>
<dbReference type="Proteomes" id="UP000183567">
    <property type="component" value="Unassembled WGS sequence"/>
</dbReference>